<dbReference type="STRING" id="296587.C1EJ98"/>
<dbReference type="SMART" id="SM01382">
    <property type="entry name" value="Ribosomal_L2_C"/>
    <property type="match status" value="1"/>
</dbReference>
<evidence type="ECO:0000256" key="1">
    <source>
        <dbReference type="ARBA" id="ARBA00004474"/>
    </source>
</evidence>
<dbReference type="PANTHER" id="PTHR13691:SF5">
    <property type="entry name" value="LARGE RIBOSOMAL SUBUNIT PROTEIN UL2M"/>
    <property type="match status" value="1"/>
</dbReference>
<dbReference type="GO" id="GO:0015934">
    <property type="term" value="C:large ribosomal subunit"/>
    <property type="evidence" value="ECO:0007669"/>
    <property type="project" value="InterPro"/>
</dbReference>
<evidence type="ECO:0000256" key="5">
    <source>
        <dbReference type="ARBA" id="ARBA00023274"/>
    </source>
</evidence>
<evidence type="ECO:0000313" key="10">
    <source>
        <dbReference type="EMBL" id="ACO68147.1"/>
    </source>
</evidence>
<evidence type="ECO:0000256" key="3">
    <source>
        <dbReference type="ARBA" id="ARBA00011838"/>
    </source>
</evidence>
<dbReference type="AlphaFoldDB" id="C1EJ98"/>
<dbReference type="InterPro" id="IPR022671">
    <property type="entry name" value="Ribosomal_uL2_CS"/>
</dbReference>
<dbReference type="InterPro" id="IPR022666">
    <property type="entry name" value="Ribosomal_uL2_RNA-bd_dom"/>
</dbReference>
<dbReference type="GO" id="GO:0016740">
    <property type="term" value="F:transferase activity"/>
    <property type="evidence" value="ECO:0007669"/>
    <property type="project" value="InterPro"/>
</dbReference>
<dbReference type="Pfam" id="PF00181">
    <property type="entry name" value="Ribosomal_L2_N"/>
    <property type="match status" value="1"/>
</dbReference>
<dbReference type="SUPFAM" id="SSF50104">
    <property type="entry name" value="Translation proteins SH3-like domain"/>
    <property type="match status" value="1"/>
</dbReference>
<dbReference type="Gene3D" id="2.40.50.140">
    <property type="entry name" value="Nucleic acid-binding proteins"/>
    <property type="match status" value="1"/>
</dbReference>
<dbReference type="InterPro" id="IPR014726">
    <property type="entry name" value="Ribosomal_uL2_dom3"/>
</dbReference>
<dbReference type="PIRSF" id="PIRSF002158">
    <property type="entry name" value="Ribosomal_L2"/>
    <property type="match status" value="1"/>
</dbReference>
<proteinExistence type="inferred from homology"/>
<reference evidence="10 11" key="1">
    <citation type="journal article" date="2009" name="Science">
        <title>Green evolution and dynamic adaptations revealed by genomes of the marine picoeukaryotes Micromonas.</title>
        <authorList>
            <person name="Worden A.Z."/>
            <person name="Lee J.H."/>
            <person name="Mock T."/>
            <person name="Rouze P."/>
            <person name="Simmons M.P."/>
            <person name="Aerts A.L."/>
            <person name="Allen A.E."/>
            <person name="Cuvelier M.L."/>
            <person name="Derelle E."/>
            <person name="Everett M.V."/>
            <person name="Foulon E."/>
            <person name="Grimwood J."/>
            <person name="Gundlach H."/>
            <person name="Henrissat B."/>
            <person name="Napoli C."/>
            <person name="McDonald S.M."/>
            <person name="Parker M.S."/>
            <person name="Rombauts S."/>
            <person name="Salamov A."/>
            <person name="Von Dassow P."/>
            <person name="Badger J.H."/>
            <person name="Coutinho P.M."/>
            <person name="Demir E."/>
            <person name="Dubchak I."/>
            <person name="Gentemann C."/>
            <person name="Eikrem W."/>
            <person name="Gready J.E."/>
            <person name="John U."/>
            <person name="Lanier W."/>
            <person name="Lindquist E.A."/>
            <person name="Lucas S."/>
            <person name="Mayer K.F."/>
            <person name="Moreau H."/>
            <person name="Not F."/>
            <person name="Otillar R."/>
            <person name="Panaud O."/>
            <person name="Pangilinan J."/>
            <person name="Paulsen I."/>
            <person name="Piegu B."/>
            <person name="Poliakov A."/>
            <person name="Robbens S."/>
            <person name="Schmutz J."/>
            <person name="Toulza E."/>
            <person name="Wyss T."/>
            <person name="Zelensky A."/>
            <person name="Zhou K."/>
            <person name="Armbrust E.V."/>
            <person name="Bhattacharya D."/>
            <person name="Goodenough U.W."/>
            <person name="Van de Peer Y."/>
            <person name="Grigoriev I.V."/>
        </authorList>
    </citation>
    <scope>NUCLEOTIDE SEQUENCE [LARGE SCALE GENOMIC DNA]</scope>
    <source>
        <strain evidence="11">RCC299 / NOUM17</strain>
    </source>
</reference>
<dbReference type="GO" id="GO:0003735">
    <property type="term" value="F:structural constituent of ribosome"/>
    <property type="evidence" value="ECO:0007669"/>
    <property type="project" value="InterPro"/>
</dbReference>
<dbReference type="InParanoid" id="C1EJ98"/>
<dbReference type="Proteomes" id="UP000002009">
    <property type="component" value="Chromosome 16"/>
</dbReference>
<feature type="domain" description="Large ribosomal subunit protein uL2 C-terminal" evidence="8">
    <location>
        <begin position="139"/>
        <end position="274"/>
    </location>
</feature>
<dbReference type="NCBIfam" id="TIGR01171">
    <property type="entry name" value="rplB_bact"/>
    <property type="match status" value="1"/>
</dbReference>
<gene>
    <name evidence="10" type="ORF">MICPUN_98429</name>
</gene>
<dbReference type="PROSITE" id="PS00467">
    <property type="entry name" value="RIBOSOMAL_L2"/>
    <property type="match status" value="1"/>
</dbReference>
<dbReference type="eggNOG" id="KOG0438">
    <property type="taxonomic scope" value="Eukaryota"/>
</dbReference>
<dbReference type="Gene3D" id="2.30.30.30">
    <property type="match status" value="1"/>
</dbReference>
<protein>
    <recommendedName>
        <fullName evidence="6">Large ribosomal subunit protein uL2m</fullName>
    </recommendedName>
</protein>
<dbReference type="GO" id="GO:0002181">
    <property type="term" value="P:cytoplasmic translation"/>
    <property type="evidence" value="ECO:0007669"/>
    <property type="project" value="TreeGrafter"/>
</dbReference>
<dbReference type="EMBL" id="CP001334">
    <property type="protein sequence ID" value="ACO68147.1"/>
    <property type="molecule type" value="Genomic_DNA"/>
</dbReference>
<dbReference type="SMART" id="SM01383">
    <property type="entry name" value="Ribosomal_L2"/>
    <property type="match status" value="1"/>
</dbReference>
<name>C1EJ98_MICCC</name>
<organism evidence="10 11">
    <name type="scientific">Micromonas commoda (strain RCC299 / NOUM17 / CCMP2709)</name>
    <name type="common">Picoplanktonic green alga</name>
    <dbReference type="NCBI Taxonomy" id="296587"/>
    <lineage>
        <taxon>Eukaryota</taxon>
        <taxon>Viridiplantae</taxon>
        <taxon>Chlorophyta</taxon>
        <taxon>Mamiellophyceae</taxon>
        <taxon>Mamiellales</taxon>
        <taxon>Mamiellaceae</taxon>
        <taxon>Micromonas</taxon>
    </lineage>
</organism>
<dbReference type="InterPro" id="IPR005880">
    <property type="entry name" value="Ribosomal_uL2_bac/org-type"/>
</dbReference>
<dbReference type="Pfam" id="PF03947">
    <property type="entry name" value="Ribosomal_L2_C"/>
    <property type="match status" value="1"/>
</dbReference>
<keyword evidence="4" id="KW-0689">Ribosomal protein</keyword>
<dbReference type="Gene3D" id="4.10.950.10">
    <property type="entry name" value="Ribosomal protein L2, domain 3"/>
    <property type="match status" value="1"/>
</dbReference>
<evidence type="ECO:0000256" key="2">
    <source>
        <dbReference type="ARBA" id="ARBA00005636"/>
    </source>
</evidence>
<evidence type="ECO:0000256" key="6">
    <source>
        <dbReference type="ARBA" id="ARBA00069872"/>
    </source>
</evidence>
<dbReference type="SUPFAM" id="SSF50249">
    <property type="entry name" value="Nucleic acid-binding proteins"/>
    <property type="match status" value="1"/>
</dbReference>
<dbReference type="OMA" id="TAQRGNC"/>
<dbReference type="OrthoDB" id="563959at2759"/>
<dbReference type="InterPro" id="IPR002171">
    <property type="entry name" value="Ribosomal_uL2"/>
</dbReference>
<feature type="compositionally biased region" description="Basic residues" evidence="7">
    <location>
        <begin position="291"/>
        <end position="302"/>
    </location>
</feature>
<sequence>MGSTRGFAAEALKVYKPTSPGQRGRITTSRDHLWKGKPLKALTVGLRKKGGRNNAGRITVWHQGGGHKRLYRIIDTKRRATTAAGTVRRIEYDPNRTTRIALVDFLDDAKGTKPCYVLAPDGIRPGSTIVSSTDGGVDIRPGNAMPLREIPPGTQIHNIELRPGQGGVLVRAAGTSATLVKKSEGGGGSDDGYATVRLPSGEQRLVLLSCMATIGTLSNAQHANRVLGKAGAVRWLGTRPTTRGVAMNPVDHPHGGGEGRTSGGRPSVTPWGVYTKGTRTRNNKRTDNMRVARRPTGKKKKK</sequence>
<dbReference type="FunFam" id="4.10.950.10:FF:000001">
    <property type="entry name" value="50S ribosomal protein L2"/>
    <property type="match status" value="1"/>
</dbReference>
<evidence type="ECO:0000259" key="9">
    <source>
        <dbReference type="SMART" id="SM01383"/>
    </source>
</evidence>
<evidence type="ECO:0000256" key="7">
    <source>
        <dbReference type="SAM" id="MobiDB-lite"/>
    </source>
</evidence>
<accession>C1EJ98</accession>
<evidence type="ECO:0000259" key="8">
    <source>
        <dbReference type="SMART" id="SM01382"/>
    </source>
</evidence>
<dbReference type="GO" id="GO:0003723">
    <property type="term" value="F:RNA binding"/>
    <property type="evidence" value="ECO:0007669"/>
    <property type="project" value="InterPro"/>
</dbReference>
<dbReference type="GO" id="GO:0009536">
    <property type="term" value="C:plastid"/>
    <property type="evidence" value="ECO:0007669"/>
    <property type="project" value="UniProtKB-SubCell"/>
</dbReference>
<dbReference type="PANTHER" id="PTHR13691">
    <property type="entry name" value="RIBOSOMAL PROTEIN L2"/>
    <property type="match status" value="1"/>
</dbReference>
<feature type="domain" description="Large ribosomal subunit protein uL2 RNA-binding" evidence="9">
    <location>
        <begin position="51"/>
        <end position="131"/>
    </location>
</feature>
<dbReference type="InterPro" id="IPR022669">
    <property type="entry name" value="Ribosomal_uL2_C"/>
</dbReference>
<dbReference type="KEGG" id="mis:MICPUN_98429"/>
<dbReference type="InterPro" id="IPR008991">
    <property type="entry name" value="Translation_prot_SH3-like_sf"/>
</dbReference>
<comment type="subunit">
    <text evidence="3">Part of the 50S ribosomal subunit.</text>
</comment>
<feature type="region of interest" description="Disordered" evidence="7">
    <location>
        <begin position="242"/>
        <end position="302"/>
    </location>
</feature>
<dbReference type="FunFam" id="2.30.30.30:FF:000001">
    <property type="entry name" value="50S ribosomal protein L2"/>
    <property type="match status" value="1"/>
</dbReference>
<dbReference type="InterPro" id="IPR012340">
    <property type="entry name" value="NA-bd_OB-fold"/>
</dbReference>
<comment type="subcellular location">
    <subcellularLocation>
        <location evidence="1">Plastid</location>
    </subcellularLocation>
</comment>
<dbReference type="GeneID" id="8249677"/>
<keyword evidence="11" id="KW-1185">Reference proteome</keyword>
<evidence type="ECO:0000256" key="4">
    <source>
        <dbReference type="ARBA" id="ARBA00022980"/>
    </source>
</evidence>
<dbReference type="HAMAP" id="MF_01320_B">
    <property type="entry name" value="Ribosomal_uL2_B"/>
    <property type="match status" value="1"/>
</dbReference>
<comment type="similarity">
    <text evidence="2">Belongs to the universal ribosomal protein uL2 family.</text>
</comment>
<dbReference type="RefSeq" id="XP_002506889.1">
    <property type="nucleotide sequence ID" value="XM_002506843.1"/>
</dbReference>
<evidence type="ECO:0000313" key="11">
    <source>
        <dbReference type="Proteomes" id="UP000002009"/>
    </source>
</evidence>
<dbReference type="InterPro" id="IPR014722">
    <property type="entry name" value="Rib_uL2_dom2"/>
</dbReference>
<keyword evidence="5" id="KW-0687">Ribonucleoprotein</keyword>